<accession>A0A0A9A4G7</accession>
<sequence length="15" mass="1830">MLQTGLRRRGKNMLR</sequence>
<protein>
    <submittedName>
        <fullName evidence="1">Uncharacterized protein</fullName>
    </submittedName>
</protein>
<organism evidence="1">
    <name type="scientific">Arundo donax</name>
    <name type="common">Giant reed</name>
    <name type="synonym">Donax arundinaceus</name>
    <dbReference type="NCBI Taxonomy" id="35708"/>
    <lineage>
        <taxon>Eukaryota</taxon>
        <taxon>Viridiplantae</taxon>
        <taxon>Streptophyta</taxon>
        <taxon>Embryophyta</taxon>
        <taxon>Tracheophyta</taxon>
        <taxon>Spermatophyta</taxon>
        <taxon>Magnoliopsida</taxon>
        <taxon>Liliopsida</taxon>
        <taxon>Poales</taxon>
        <taxon>Poaceae</taxon>
        <taxon>PACMAD clade</taxon>
        <taxon>Arundinoideae</taxon>
        <taxon>Arundineae</taxon>
        <taxon>Arundo</taxon>
    </lineage>
</organism>
<proteinExistence type="predicted"/>
<dbReference type="EMBL" id="GBRH01253062">
    <property type="protein sequence ID" value="JAD44833.1"/>
    <property type="molecule type" value="Transcribed_RNA"/>
</dbReference>
<evidence type="ECO:0000313" key="1">
    <source>
        <dbReference type="EMBL" id="JAD44833.1"/>
    </source>
</evidence>
<reference evidence="1" key="1">
    <citation type="submission" date="2014-09" db="EMBL/GenBank/DDBJ databases">
        <authorList>
            <person name="Magalhaes I.L.F."/>
            <person name="Oliveira U."/>
            <person name="Santos F.R."/>
            <person name="Vidigal T.H.D.A."/>
            <person name="Brescovit A.D."/>
            <person name="Santos A.J."/>
        </authorList>
    </citation>
    <scope>NUCLEOTIDE SEQUENCE</scope>
    <source>
        <tissue evidence="1">Shoot tissue taken approximately 20 cm above the soil surface</tissue>
    </source>
</reference>
<name>A0A0A9A4G7_ARUDO</name>
<reference evidence="1" key="2">
    <citation type="journal article" date="2015" name="Data Brief">
        <title>Shoot transcriptome of the giant reed, Arundo donax.</title>
        <authorList>
            <person name="Barrero R.A."/>
            <person name="Guerrero F.D."/>
            <person name="Moolhuijzen P."/>
            <person name="Goolsby J.A."/>
            <person name="Tidwell J."/>
            <person name="Bellgard S.E."/>
            <person name="Bellgard M.I."/>
        </authorList>
    </citation>
    <scope>NUCLEOTIDE SEQUENCE</scope>
    <source>
        <tissue evidence="1">Shoot tissue taken approximately 20 cm above the soil surface</tissue>
    </source>
</reference>